<organism evidence="1 2">
    <name type="scientific">Kyrpidia spormannii</name>
    <dbReference type="NCBI Taxonomy" id="2055160"/>
    <lineage>
        <taxon>Bacteria</taxon>
        <taxon>Bacillati</taxon>
        <taxon>Bacillota</taxon>
        <taxon>Bacilli</taxon>
        <taxon>Bacillales</taxon>
        <taxon>Alicyclobacillaceae</taxon>
        <taxon>Kyrpidia</taxon>
    </lineage>
</organism>
<evidence type="ECO:0000313" key="2">
    <source>
        <dbReference type="Proteomes" id="UP000501793"/>
    </source>
</evidence>
<accession>A0ACA8ZA93</accession>
<keyword evidence="2" id="KW-1185">Reference proteome</keyword>
<dbReference type="Proteomes" id="UP000501793">
    <property type="component" value="Chromosome"/>
</dbReference>
<evidence type="ECO:0000313" key="1">
    <source>
        <dbReference type="EMBL" id="CAB3392556.1"/>
    </source>
</evidence>
<gene>
    <name evidence="1" type="ORF">FAVT5_1931</name>
</gene>
<proteinExistence type="predicted"/>
<name>A0ACA8ZA93_9BACL</name>
<sequence length="47" mass="5357">MDLLLSSRRLSGHLNWVLDPVIGFSANLIYAILTRLPWDVNVYIGPF</sequence>
<protein>
    <submittedName>
        <fullName evidence="1">Uncharacterized protein</fullName>
    </submittedName>
</protein>
<reference evidence="1" key="1">
    <citation type="submission" date="2020-04" db="EMBL/GenBank/DDBJ databases">
        <authorList>
            <person name="Hogendoorn C."/>
        </authorList>
    </citation>
    <scope>NUCLEOTIDE SEQUENCE</scope>
    <source>
        <strain evidence="1">FAVT5</strain>
    </source>
</reference>
<dbReference type="EMBL" id="LR792684">
    <property type="protein sequence ID" value="CAB3392556.1"/>
    <property type="molecule type" value="Genomic_DNA"/>
</dbReference>